<accession>X1F7N8</accession>
<sequence>MKYEVKFPTHSIEKSFEKFLLKIPQRNTQNKIMQAIEKLANDPRPFGKKPFKKLKPPIQFYKYTAQYRIRVGDYRVLYDIDDNKKIVWILTISSSRSFVDRSFLKFLIPI</sequence>
<organism evidence="2">
    <name type="scientific">marine sediment metagenome</name>
    <dbReference type="NCBI Taxonomy" id="412755"/>
    <lineage>
        <taxon>unclassified sequences</taxon>
        <taxon>metagenomes</taxon>
        <taxon>ecological metagenomes</taxon>
    </lineage>
</organism>
<dbReference type="PANTHER" id="PTHR38813">
    <property type="match status" value="1"/>
</dbReference>
<dbReference type="SUPFAM" id="SSF143011">
    <property type="entry name" value="RelE-like"/>
    <property type="match status" value="1"/>
</dbReference>
<reference evidence="2" key="1">
    <citation type="journal article" date="2014" name="Front. Microbiol.">
        <title>High frequency of phylogenetically diverse reductive dehalogenase-homologous genes in deep subseafloor sedimentary metagenomes.</title>
        <authorList>
            <person name="Kawai M."/>
            <person name="Futagami T."/>
            <person name="Toyoda A."/>
            <person name="Takaki Y."/>
            <person name="Nishi S."/>
            <person name="Hori S."/>
            <person name="Arai W."/>
            <person name="Tsubouchi T."/>
            <person name="Morono Y."/>
            <person name="Uchiyama I."/>
            <person name="Ito T."/>
            <person name="Fujiyama A."/>
            <person name="Inagaki F."/>
            <person name="Takami H."/>
        </authorList>
    </citation>
    <scope>NUCLEOTIDE SEQUENCE</scope>
    <source>
        <strain evidence="2">Expedition CK06-06</strain>
    </source>
</reference>
<dbReference type="Gene3D" id="3.30.2310.20">
    <property type="entry name" value="RelE-like"/>
    <property type="match status" value="1"/>
</dbReference>
<protein>
    <recommendedName>
        <fullName evidence="3">Type II toxin-antitoxin system RelE/ParE family toxin</fullName>
    </recommendedName>
</protein>
<proteinExistence type="predicted"/>
<name>X1F7N8_9ZZZZ</name>
<dbReference type="EMBL" id="BARU01003601">
    <property type="protein sequence ID" value="GAH25409.1"/>
    <property type="molecule type" value="Genomic_DNA"/>
</dbReference>
<dbReference type="InterPro" id="IPR052747">
    <property type="entry name" value="TA_system_RelE_toxin"/>
</dbReference>
<dbReference type="Pfam" id="PF05016">
    <property type="entry name" value="ParE_toxin"/>
    <property type="match status" value="1"/>
</dbReference>
<evidence type="ECO:0000256" key="1">
    <source>
        <dbReference type="ARBA" id="ARBA00022649"/>
    </source>
</evidence>
<evidence type="ECO:0008006" key="3">
    <source>
        <dbReference type="Google" id="ProtNLM"/>
    </source>
</evidence>
<dbReference type="InterPro" id="IPR035093">
    <property type="entry name" value="RelE/ParE_toxin_dom_sf"/>
</dbReference>
<gene>
    <name evidence="2" type="ORF">S03H2_07702</name>
</gene>
<keyword evidence="1" id="KW-1277">Toxin-antitoxin system</keyword>
<dbReference type="AlphaFoldDB" id="X1F7N8"/>
<dbReference type="InterPro" id="IPR007712">
    <property type="entry name" value="RelE/ParE_toxin"/>
</dbReference>
<comment type="caution">
    <text evidence="2">The sequence shown here is derived from an EMBL/GenBank/DDBJ whole genome shotgun (WGS) entry which is preliminary data.</text>
</comment>
<dbReference type="PANTHER" id="PTHR38813:SF1">
    <property type="entry name" value="TOXIN RELE1-RELATED"/>
    <property type="match status" value="1"/>
</dbReference>
<evidence type="ECO:0000313" key="2">
    <source>
        <dbReference type="EMBL" id="GAH25409.1"/>
    </source>
</evidence>